<feature type="region of interest" description="Disordered" evidence="1">
    <location>
        <begin position="34"/>
        <end position="64"/>
    </location>
</feature>
<dbReference type="AlphaFoldDB" id="A0A5B7CM87"/>
<comment type="caution">
    <text evidence="2">The sequence shown here is derived from an EMBL/GenBank/DDBJ whole genome shotgun (WGS) entry which is preliminary data.</text>
</comment>
<sequence>MGPSRNLHHNRASRKTKKGYTALVMSALTKLAKYGQERSSTYRRPQADQGHKGAGRYSRLPTLLRTTTTTSTTTITVAPRYHTLFPTRVL</sequence>
<dbReference type="EMBL" id="VSRR010000126">
    <property type="protein sequence ID" value="MPC10669.1"/>
    <property type="molecule type" value="Genomic_DNA"/>
</dbReference>
<name>A0A5B7CM87_PORTR</name>
<accession>A0A5B7CM87</accession>
<proteinExistence type="predicted"/>
<evidence type="ECO:0000256" key="1">
    <source>
        <dbReference type="SAM" id="MobiDB-lite"/>
    </source>
</evidence>
<organism evidence="2 3">
    <name type="scientific">Portunus trituberculatus</name>
    <name type="common">Swimming crab</name>
    <name type="synonym">Neptunus trituberculatus</name>
    <dbReference type="NCBI Taxonomy" id="210409"/>
    <lineage>
        <taxon>Eukaryota</taxon>
        <taxon>Metazoa</taxon>
        <taxon>Ecdysozoa</taxon>
        <taxon>Arthropoda</taxon>
        <taxon>Crustacea</taxon>
        <taxon>Multicrustacea</taxon>
        <taxon>Malacostraca</taxon>
        <taxon>Eumalacostraca</taxon>
        <taxon>Eucarida</taxon>
        <taxon>Decapoda</taxon>
        <taxon>Pleocyemata</taxon>
        <taxon>Brachyura</taxon>
        <taxon>Eubrachyura</taxon>
        <taxon>Portunoidea</taxon>
        <taxon>Portunidae</taxon>
        <taxon>Portuninae</taxon>
        <taxon>Portunus</taxon>
    </lineage>
</organism>
<keyword evidence="3" id="KW-1185">Reference proteome</keyword>
<reference evidence="2 3" key="1">
    <citation type="submission" date="2019-05" db="EMBL/GenBank/DDBJ databases">
        <title>Another draft genome of Portunus trituberculatus and its Hox gene families provides insights of decapod evolution.</title>
        <authorList>
            <person name="Jeong J.-H."/>
            <person name="Song I."/>
            <person name="Kim S."/>
            <person name="Choi T."/>
            <person name="Kim D."/>
            <person name="Ryu S."/>
            <person name="Kim W."/>
        </authorList>
    </citation>
    <scope>NUCLEOTIDE SEQUENCE [LARGE SCALE GENOMIC DNA]</scope>
    <source>
        <tissue evidence="2">Muscle</tissue>
    </source>
</reference>
<evidence type="ECO:0000313" key="3">
    <source>
        <dbReference type="Proteomes" id="UP000324222"/>
    </source>
</evidence>
<protein>
    <submittedName>
        <fullName evidence="2">Uncharacterized protein</fullName>
    </submittedName>
</protein>
<gene>
    <name evidence="2" type="ORF">E2C01_003308</name>
</gene>
<dbReference type="Proteomes" id="UP000324222">
    <property type="component" value="Unassembled WGS sequence"/>
</dbReference>
<evidence type="ECO:0000313" key="2">
    <source>
        <dbReference type="EMBL" id="MPC10669.1"/>
    </source>
</evidence>